<evidence type="ECO:0000256" key="2">
    <source>
        <dbReference type="ARBA" id="ARBA00022658"/>
    </source>
</evidence>
<dbReference type="GO" id="GO:0001965">
    <property type="term" value="F:G-protein alpha-subunit binding"/>
    <property type="evidence" value="ECO:0007669"/>
    <property type="project" value="UniProtKB-UniRule"/>
</dbReference>
<dbReference type="Proteomes" id="UP000694523">
    <property type="component" value="Unplaced"/>
</dbReference>
<evidence type="ECO:0000256" key="1">
    <source>
        <dbReference type="ARBA" id="ARBA00009049"/>
    </source>
</evidence>
<keyword evidence="4" id="KW-0963">Cytoplasm</keyword>
<accession>A0A8C6WFD9</accession>
<dbReference type="PANTHER" id="PTHR12425:SF4">
    <property type="entry name" value="SYNEMBRYN-A"/>
    <property type="match status" value="1"/>
</dbReference>
<organism evidence="5 6">
    <name type="scientific">Neogobius melanostomus</name>
    <name type="common">round goby</name>
    <dbReference type="NCBI Taxonomy" id="47308"/>
    <lineage>
        <taxon>Eukaryota</taxon>
        <taxon>Metazoa</taxon>
        <taxon>Chordata</taxon>
        <taxon>Craniata</taxon>
        <taxon>Vertebrata</taxon>
        <taxon>Euteleostomi</taxon>
        <taxon>Actinopterygii</taxon>
        <taxon>Neopterygii</taxon>
        <taxon>Teleostei</taxon>
        <taxon>Neoteleostei</taxon>
        <taxon>Acanthomorphata</taxon>
        <taxon>Gobiaria</taxon>
        <taxon>Gobiiformes</taxon>
        <taxon>Gobioidei</taxon>
        <taxon>Gobiidae</taxon>
        <taxon>Benthophilinae</taxon>
        <taxon>Neogobiini</taxon>
        <taxon>Neogobius</taxon>
    </lineage>
</organism>
<evidence type="ECO:0000313" key="5">
    <source>
        <dbReference type="Ensembl" id="ENSNMLP00000002860.1"/>
    </source>
</evidence>
<comment type="function">
    <text evidence="4">Chaperone that specifically binds and folds nascent G alpha proteins prior to G protein heterotrimer formation. Also acts as a guanine nucleotide exchange factor (GEF) for G alpha proteins by stimulating exchange of bound GDP for free GTP.</text>
</comment>
<proteinExistence type="inferred from homology"/>
<dbReference type="PANTHER" id="PTHR12425">
    <property type="entry name" value="SYNEMBRYN"/>
    <property type="match status" value="1"/>
</dbReference>
<evidence type="ECO:0000256" key="4">
    <source>
        <dbReference type="RuleBase" id="RU369048"/>
    </source>
</evidence>
<dbReference type="GO" id="GO:0005085">
    <property type="term" value="F:guanyl-nucleotide exchange factor activity"/>
    <property type="evidence" value="ECO:0007669"/>
    <property type="project" value="UniProtKB-UniRule"/>
</dbReference>
<comment type="subunit">
    <text evidence="4">Interacts with some GDP-bound G alpha proteins. Does not interact with G-alpha proteins when they are in complex with subunits beta and gamma.</text>
</comment>
<keyword evidence="2 4" id="KW-0344">Guanine-nucleotide releasing factor</keyword>
<comment type="subcellular location">
    <subcellularLocation>
        <location evidence="4">Cytoplasm</location>
    </subcellularLocation>
</comment>
<dbReference type="InterPro" id="IPR016024">
    <property type="entry name" value="ARM-type_fold"/>
</dbReference>
<keyword evidence="6" id="KW-1185">Reference proteome</keyword>
<dbReference type="GO" id="GO:0005886">
    <property type="term" value="C:plasma membrane"/>
    <property type="evidence" value="ECO:0007669"/>
    <property type="project" value="TreeGrafter"/>
</dbReference>
<sequence>ITMDINGVIEQLETGDQNCALTALQTFNSQMSHCFTFEKEDGQEREKLGELVLGFLNGDLQPSCQVACLETIRILSRDKRCLGPFITCSAMSTLARYAGITGETGSPSVNPDLEVIVEALKTMCNIVLYNETAQVVAAELQLIKGVAERLKQCRDPTWTYEVRFFDLRLTFQLTALRVDVRAQLAQELHGVSLLGNQLDATLDLSWPDTLETQIELAMEILKILFNVTFDTTRRKVDEEEAAEYRRLGAILRHCLISRTEREELTEEFHSHTINLLGNLPLACLDVLLIPKVQSNSIEYMWVNMDAGYMLLGLLGEHYSFSNLLTEVPIHRETRSSRSNGQPKVGDTLRNKLVRLMTHMDTDVKDCAAEFLFVLCKESVSRFIKYTGYGNAAGLLAARGLLRGGRDSGIYSEDEDSETEEYKEFKARINPVTGVVEDERPDPMEGMTEEQKEQEAMKLINMFDKLSRCNVIQPMLLDQHGNMTELTREDLCKLTKHPVLQPENPENSESEGEA</sequence>
<dbReference type="Ensembl" id="ENSNMLT00000003294.1">
    <property type="protein sequence ID" value="ENSNMLP00000002860.1"/>
    <property type="gene ID" value="ENSNMLG00000002060.1"/>
</dbReference>
<comment type="similarity">
    <text evidence="1 4">Belongs to the synembryn family.</text>
</comment>
<dbReference type="GO" id="GO:0007186">
    <property type="term" value="P:G protein-coupled receptor signaling pathway"/>
    <property type="evidence" value="ECO:0007669"/>
    <property type="project" value="TreeGrafter"/>
</dbReference>
<dbReference type="InterPro" id="IPR019318">
    <property type="entry name" value="Gua_nucleotide_exch_fac_Ric8"/>
</dbReference>
<name>A0A8C6WFD9_9GOBI</name>
<dbReference type="Pfam" id="PF10165">
    <property type="entry name" value="Ric8"/>
    <property type="match status" value="2"/>
</dbReference>
<protein>
    <recommendedName>
        <fullName evidence="4">Synembryn</fullName>
    </recommendedName>
    <alternativeName>
        <fullName evidence="4">Protein Ric-8</fullName>
    </alternativeName>
</protein>
<dbReference type="AlphaFoldDB" id="A0A8C6WFD9"/>
<dbReference type="GO" id="GO:0005737">
    <property type="term" value="C:cytoplasm"/>
    <property type="evidence" value="ECO:0007669"/>
    <property type="project" value="UniProtKB-SubCell"/>
</dbReference>
<reference evidence="5" key="2">
    <citation type="submission" date="2025-09" db="UniProtKB">
        <authorList>
            <consortium name="Ensembl"/>
        </authorList>
    </citation>
    <scope>IDENTIFICATION</scope>
</reference>
<reference evidence="5" key="1">
    <citation type="submission" date="2025-08" db="UniProtKB">
        <authorList>
            <consortium name="Ensembl"/>
        </authorList>
    </citation>
    <scope>IDENTIFICATION</scope>
</reference>
<keyword evidence="3" id="KW-0143">Chaperone</keyword>
<evidence type="ECO:0000256" key="3">
    <source>
        <dbReference type="ARBA" id="ARBA00023186"/>
    </source>
</evidence>
<evidence type="ECO:0000313" key="6">
    <source>
        <dbReference type="Proteomes" id="UP000694523"/>
    </source>
</evidence>
<dbReference type="SUPFAM" id="SSF48371">
    <property type="entry name" value="ARM repeat"/>
    <property type="match status" value="1"/>
</dbReference>